<organism evidence="3 4">
    <name type="scientific">Embleya scabrispora</name>
    <dbReference type="NCBI Taxonomy" id="159449"/>
    <lineage>
        <taxon>Bacteria</taxon>
        <taxon>Bacillati</taxon>
        <taxon>Actinomycetota</taxon>
        <taxon>Actinomycetes</taxon>
        <taxon>Kitasatosporales</taxon>
        <taxon>Streptomycetaceae</taxon>
        <taxon>Embleya</taxon>
    </lineage>
</organism>
<keyword evidence="2" id="KW-1133">Transmembrane helix</keyword>
<evidence type="ECO:0000313" key="3">
    <source>
        <dbReference type="EMBL" id="OPC78209.1"/>
    </source>
</evidence>
<reference evidence="3 4" key="1">
    <citation type="submission" date="2017-03" db="EMBL/GenBank/DDBJ databases">
        <title>Draft genome sequence of Streptomyces scabrisporus NF3, endophyte isolated from Amphipterygium adstringens.</title>
        <authorList>
            <person name="Vazquez M."/>
            <person name="Ceapa C.D."/>
            <person name="Rodriguez Luna D."/>
            <person name="Sanchez Esquivel S."/>
        </authorList>
    </citation>
    <scope>NUCLEOTIDE SEQUENCE [LARGE SCALE GENOMIC DNA]</scope>
    <source>
        <strain evidence="3 4">NF3</strain>
    </source>
</reference>
<dbReference type="AlphaFoldDB" id="A0A1T3NN20"/>
<gene>
    <name evidence="3" type="ORF">B4N89_39170</name>
</gene>
<evidence type="ECO:0000256" key="1">
    <source>
        <dbReference type="SAM" id="MobiDB-lite"/>
    </source>
</evidence>
<dbReference type="STRING" id="159449.B4N89_39170"/>
<proteinExistence type="predicted"/>
<keyword evidence="4" id="KW-1185">Reference proteome</keyword>
<comment type="caution">
    <text evidence="3">The sequence shown here is derived from an EMBL/GenBank/DDBJ whole genome shotgun (WGS) entry which is preliminary data.</text>
</comment>
<accession>A0A1T3NN20</accession>
<keyword evidence="2" id="KW-0812">Transmembrane</keyword>
<dbReference type="EMBL" id="MWQN01000003">
    <property type="protein sequence ID" value="OPC78209.1"/>
    <property type="molecule type" value="Genomic_DNA"/>
</dbReference>
<feature type="transmembrane region" description="Helical" evidence="2">
    <location>
        <begin position="38"/>
        <end position="61"/>
    </location>
</feature>
<keyword evidence="2" id="KW-0472">Membrane</keyword>
<feature type="compositionally biased region" description="Low complexity" evidence="1">
    <location>
        <begin position="67"/>
        <end position="77"/>
    </location>
</feature>
<evidence type="ECO:0000256" key="2">
    <source>
        <dbReference type="SAM" id="Phobius"/>
    </source>
</evidence>
<feature type="region of interest" description="Disordered" evidence="1">
    <location>
        <begin position="67"/>
        <end position="109"/>
    </location>
</feature>
<sequence length="279" mass="28426">MPGLLREMLPAADVEPPIPDVLPGVRAGGARRRRRRRLGVGVASLVAGALLAGTAVGALALTSDDDAPATGGPAAAPSRTVPQPPPSQTAPHTGAAQPPTVSGDEFLRNPGPIHDAVLAALRAHLPAGVVEAEDQDEGDRTLFFRLTRDDGTVTTIVLGGGEPAIPGAEPVNHCQLGPQLDTKTGNMLQADWSECVRSVLPDGSKAITGKLRQGRETSVSVSLITPAGLTYDVSSSNRDKFGTILSGSALNSAELLALVANQDVIAAIPSAPTGSVGPH</sequence>
<protein>
    <submittedName>
        <fullName evidence="3">Uncharacterized protein</fullName>
    </submittedName>
</protein>
<dbReference type="Proteomes" id="UP000190037">
    <property type="component" value="Unassembled WGS sequence"/>
</dbReference>
<evidence type="ECO:0000313" key="4">
    <source>
        <dbReference type="Proteomes" id="UP000190037"/>
    </source>
</evidence>
<name>A0A1T3NN20_9ACTN</name>